<keyword evidence="2" id="KW-1133">Transmembrane helix</keyword>
<name>A0A2N6QDN7_9STAP</name>
<evidence type="ECO:0000256" key="2">
    <source>
        <dbReference type="SAM" id="Phobius"/>
    </source>
</evidence>
<feature type="transmembrane region" description="Helical" evidence="2">
    <location>
        <begin position="103"/>
        <end position="125"/>
    </location>
</feature>
<evidence type="ECO:0000313" key="3">
    <source>
        <dbReference type="EMBL" id="PMC17675.1"/>
    </source>
</evidence>
<evidence type="ECO:0000256" key="1">
    <source>
        <dbReference type="SAM" id="MobiDB-lite"/>
    </source>
</evidence>
<feature type="region of interest" description="Disordered" evidence="1">
    <location>
        <begin position="257"/>
        <end position="333"/>
    </location>
</feature>
<feature type="transmembrane region" description="Helical" evidence="2">
    <location>
        <begin position="61"/>
        <end position="82"/>
    </location>
</feature>
<dbReference type="Proteomes" id="UP000235748">
    <property type="component" value="Unassembled WGS sequence"/>
</dbReference>
<accession>A0A2N6QDN7</accession>
<feature type="compositionally biased region" description="Basic and acidic residues" evidence="1">
    <location>
        <begin position="305"/>
        <end position="323"/>
    </location>
</feature>
<dbReference type="EMBL" id="PNGG01000006">
    <property type="protein sequence ID" value="PMC17675.1"/>
    <property type="molecule type" value="Genomic_DNA"/>
</dbReference>
<feature type="transmembrane region" description="Helical" evidence="2">
    <location>
        <begin position="29"/>
        <end position="49"/>
    </location>
</feature>
<keyword evidence="2" id="KW-0812">Transmembrane</keyword>
<evidence type="ECO:0000313" key="4">
    <source>
        <dbReference type="Proteomes" id="UP000235748"/>
    </source>
</evidence>
<feature type="compositionally biased region" description="Basic residues" evidence="1">
    <location>
        <begin position="268"/>
        <end position="278"/>
    </location>
</feature>
<feature type="transmembrane region" description="Helical" evidence="2">
    <location>
        <begin position="137"/>
        <end position="159"/>
    </location>
</feature>
<keyword evidence="2" id="KW-0472">Membrane</keyword>
<dbReference type="AlphaFoldDB" id="A0A2N6QDN7"/>
<dbReference type="STRING" id="170573.GCA_001076995_00116"/>
<protein>
    <submittedName>
        <fullName evidence="3">Uncharacterized protein</fullName>
    </submittedName>
</protein>
<feature type="transmembrane region" description="Helical" evidence="2">
    <location>
        <begin position="222"/>
        <end position="242"/>
    </location>
</feature>
<comment type="caution">
    <text evidence="3">The sequence shown here is derived from an EMBL/GenBank/DDBJ whole genome shotgun (WGS) entry which is preliminary data.</text>
</comment>
<dbReference type="RefSeq" id="WP_070503584.1">
    <property type="nucleotide sequence ID" value="NZ_JAASJD010000009.1"/>
</dbReference>
<organism evidence="3 4">
    <name type="scientific">Staphylococcus pettenkoferi</name>
    <dbReference type="NCBI Taxonomy" id="170573"/>
    <lineage>
        <taxon>Bacteria</taxon>
        <taxon>Bacillati</taxon>
        <taxon>Bacillota</taxon>
        <taxon>Bacilli</taxon>
        <taxon>Bacillales</taxon>
        <taxon>Staphylococcaceae</taxon>
        <taxon>Staphylococcus</taxon>
    </lineage>
</organism>
<sequence length="333" mass="37784">MIDELINFYKTIPNLWELSKARIAKQWRWFALPAAVALVLLILLVIVTKAAGVTDITAARWYYRLTGLTTFIFFWTGVRHAYYYFKQDVVVMKMFKMSPYFHVALISVIYAVLMWVVNLIILLTTPVNIDSSVFGTILYSVMSLPLMFVVASILGLLAVLYRRTRILFYSLVILSFLLVPILYIPSHTGSVWTHLIMLNPVCYLVKGSAEANVIGLTSVSNIAYHLYECLLIAIGFVVIYALNRYVAYQKFEVTPHSDEFDDGNSKNKTVKAKVKNKKATTGEYSGNQESREEKVGQSQEVNTSTEDKSTSTQEADKTVREQTKLGVETSKYQ</sequence>
<proteinExistence type="predicted"/>
<reference evidence="3 4" key="1">
    <citation type="submission" date="2017-09" db="EMBL/GenBank/DDBJ databases">
        <title>Bacterial strain isolated from the female urinary microbiota.</title>
        <authorList>
            <person name="Thomas-White K."/>
            <person name="Kumar N."/>
            <person name="Forster S."/>
            <person name="Putonti C."/>
            <person name="Lawley T."/>
            <person name="Wolfe A.J."/>
        </authorList>
    </citation>
    <scope>NUCLEOTIDE SEQUENCE [LARGE SCALE GENOMIC DNA]</scope>
    <source>
        <strain evidence="3 4">UMB0834</strain>
    </source>
</reference>
<gene>
    <name evidence="3" type="ORF">CJ235_09905</name>
</gene>
<feature type="transmembrane region" description="Helical" evidence="2">
    <location>
        <begin position="166"/>
        <end position="184"/>
    </location>
</feature>